<evidence type="ECO:0000313" key="8">
    <source>
        <dbReference type="Proteomes" id="UP000241639"/>
    </source>
</evidence>
<feature type="transmembrane region" description="Helical" evidence="5">
    <location>
        <begin position="188"/>
        <end position="208"/>
    </location>
</feature>
<dbReference type="Proteomes" id="UP000241639">
    <property type="component" value="Unassembled WGS sequence"/>
</dbReference>
<dbReference type="Pfam" id="PF04932">
    <property type="entry name" value="Wzy_C"/>
    <property type="match status" value="1"/>
</dbReference>
<proteinExistence type="predicted"/>
<dbReference type="GO" id="GO:0016874">
    <property type="term" value="F:ligase activity"/>
    <property type="evidence" value="ECO:0007669"/>
    <property type="project" value="UniProtKB-KW"/>
</dbReference>
<feature type="transmembrane region" description="Helical" evidence="5">
    <location>
        <begin position="35"/>
        <end position="62"/>
    </location>
</feature>
<evidence type="ECO:0000259" key="6">
    <source>
        <dbReference type="Pfam" id="PF04932"/>
    </source>
</evidence>
<dbReference type="AlphaFoldDB" id="A0A2T4Z3M2"/>
<feature type="transmembrane region" description="Helical" evidence="5">
    <location>
        <begin position="74"/>
        <end position="95"/>
    </location>
</feature>
<feature type="transmembrane region" description="Helical" evidence="5">
    <location>
        <begin position="220"/>
        <end position="245"/>
    </location>
</feature>
<keyword evidence="4 5" id="KW-0472">Membrane</keyword>
<feature type="transmembrane region" description="Helical" evidence="5">
    <location>
        <begin position="397"/>
        <end position="415"/>
    </location>
</feature>
<evidence type="ECO:0000256" key="2">
    <source>
        <dbReference type="ARBA" id="ARBA00022692"/>
    </source>
</evidence>
<keyword evidence="7" id="KW-0436">Ligase</keyword>
<dbReference type="PANTHER" id="PTHR37422">
    <property type="entry name" value="TEICHURONIC ACID BIOSYNTHESIS PROTEIN TUAE"/>
    <property type="match status" value="1"/>
</dbReference>
<gene>
    <name evidence="7" type="ORF">C8J48_2788</name>
</gene>
<feature type="transmembrane region" description="Helical" evidence="5">
    <location>
        <begin position="101"/>
        <end position="120"/>
    </location>
</feature>
<evidence type="ECO:0000256" key="5">
    <source>
        <dbReference type="SAM" id="Phobius"/>
    </source>
</evidence>
<dbReference type="InterPro" id="IPR007016">
    <property type="entry name" value="O-antigen_ligase-rel_domated"/>
</dbReference>
<evidence type="ECO:0000256" key="3">
    <source>
        <dbReference type="ARBA" id="ARBA00022989"/>
    </source>
</evidence>
<keyword evidence="3 5" id="KW-1133">Transmembrane helix</keyword>
<evidence type="ECO:0000256" key="4">
    <source>
        <dbReference type="ARBA" id="ARBA00023136"/>
    </source>
</evidence>
<accession>A0A2T4Z3M2</accession>
<dbReference type="GO" id="GO:0016020">
    <property type="term" value="C:membrane"/>
    <property type="evidence" value="ECO:0007669"/>
    <property type="project" value="UniProtKB-SubCell"/>
</dbReference>
<feature type="transmembrane region" description="Helical" evidence="5">
    <location>
        <begin position="298"/>
        <end position="318"/>
    </location>
</feature>
<keyword evidence="8" id="KW-1185">Reference proteome</keyword>
<dbReference type="PANTHER" id="PTHR37422:SF13">
    <property type="entry name" value="LIPOPOLYSACCHARIDE BIOSYNTHESIS PROTEIN PA4999-RELATED"/>
    <property type="match status" value="1"/>
</dbReference>
<evidence type="ECO:0000256" key="1">
    <source>
        <dbReference type="ARBA" id="ARBA00004141"/>
    </source>
</evidence>
<name>A0A2T4Z3M2_9BACL</name>
<reference evidence="7 8" key="1">
    <citation type="submission" date="2018-04" db="EMBL/GenBank/DDBJ databases">
        <title>Genomic Encyclopedia of Archaeal and Bacterial Type Strains, Phase II (KMG-II): from individual species to whole genera.</title>
        <authorList>
            <person name="Goeker M."/>
        </authorList>
    </citation>
    <scope>NUCLEOTIDE SEQUENCE [LARGE SCALE GENOMIC DNA]</scope>
    <source>
        <strain evidence="7 8">DSM 45169</strain>
    </source>
</reference>
<comment type="caution">
    <text evidence="7">The sequence shown here is derived from an EMBL/GenBank/DDBJ whole genome shotgun (WGS) entry which is preliminary data.</text>
</comment>
<comment type="subcellular location">
    <subcellularLocation>
        <location evidence="1">Membrane</location>
        <topology evidence="1">Multi-pass membrane protein</topology>
    </subcellularLocation>
</comment>
<feature type="transmembrane region" description="Helical" evidence="5">
    <location>
        <begin position="374"/>
        <end position="391"/>
    </location>
</feature>
<keyword evidence="2 5" id="KW-0812">Transmembrane</keyword>
<sequence>MQEVLLQSSTNQWVRESVTLEFDSRQRLLERWISFLYISILISPVLPVAVLIALGVAAPFVIKDKWSIRGWPEGTFFAFVILSAISWAFNPFLVFGWLPAGVIPITLFGLYYLLTIWVKRGLTWSWRQVERLYLLFWLSGLYVAFVTIFQRIDWIPTEKNTLFYLLGFYPMQQAESVRSIGTASNSNLAAAMLICLALISIYASSVLSKRSYKVAAFSTFFLFCAAIWCTGSRGAWVGLILGLLVQVWMTGNRKRTVLLFLGLVAAGLIIYTNKTLIPREETLLATAGIRFFVWQNSYEIFTQNWLFGVLPLHFGHLFEEMTGRYLYHAHNIILGIATEFGVLGLILFGSLTVVTTHRARVWRKAAPSKEEKRLAGMLISVVFALLGHGMYDYPIIAPQIGLIFMLAIIMIHAQYERCCREKSSG</sequence>
<evidence type="ECO:0000313" key="7">
    <source>
        <dbReference type="EMBL" id="PTM56466.1"/>
    </source>
</evidence>
<feature type="transmembrane region" description="Helical" evidence="5">
    <location>
        <begin position="257"/>
        <end position="277"/>
    </location>
</feature>
<dbReference type="EMBL" id="PZZP01000002">
    <property type="protein sequence ID" value="PTM56466.1"/>
    <property type="molecule type" value="Genomic_DNA"/>
</dbReference>
<dbReference type="InterPro" id="IPR051533">
    <property type="entry name" value="WaaL-like"/>
</dbReference>
<feature type="domain" description="O-antigen ligase-related" evidence="6">
    <location>
        <begin position="220"/>
        <end position="348"/>
    </location>
</feature>
<protein>
    <submittedName>
        <fullName evidence="7">O-antigen ligase</fullName>
    </submittedName>
</protein>
<organism evidence="7 8">
    <name type="scientific">Desmospora activa DSM 45169</name>
    <dbReference type="NCBI Taxonomy" id="1121389"/>
    <lineage>
        <taxon>Bacteria</taxon>
        <taxon>Bacillati</taxon>
        <taxon>Bacillota</taxon>
        <taxon>Bacilli</taxon>
        <taxon>Bacillales</taxon>
        <taxon>Thermoactinomycetaceae</taxon>
        <taxon>Desmospora</taxon>
    </lineage>
</organism>
<feature type="transmembrane region" description="Helical" evidence="5">
    <location>
        <begin position="330"/>
        <end position="354"/>
    </location>
</feature>
<feature type="transmembrane region" description="Helical" evidence="5">
    <location>
        <begin position="132"/>
        <end position="152"/>
    </location>
</feature>